<dbReference type="InterPro" id="IPR050769">
    <property type="entry name" value="NAT_camello-type"/>
</dbReference>
<evidence type="ECO:0000313" key="4">
    <source>
        <dbReference type="Proteomes" id="UP000553193"/>
    </source>
</evidence>
<evidence type="ECO:0000313" key="3">
    <source>
        <dbReference type="EMBL" id="MBB3896943.1"/>
    </source>
</evidence>
<keyword evidence="4" id="KW-1185">Reference proteome</keyword>
<organism evidence="3 4">
    <name type="scientific">Roseococcus suduntuyensis</name>
    <dbReference type="NCBI Taxonomy" id="455361"/>
    <lineage>
        <taxon>Bacteria</taxon>
        <taxon>Pseudomonadati</taxon>
        <taxon>Pseudomonadota</taxon>
        <taxon>Alphaproteobacteria</taxon>
        <taxon>Acetobacterales</taxon>
        <taxon>Roseomonadaceae</taxon>
        <taxon>Roseococcus</taxon>
    </lineage>
</organism>
<name>A0A840A8V4_9PROT</name>
<feature type="domain" description="N-acetyltransferase" evidence="2">
    <location>
        <begin position="10"/>
        <end position="175"/>
    </location>
</feature>
<accession>A0A840A8V4</accession>
<dbReference type="PANTHER" id="PTHR13947:SF37">
    <property type="entry name" value="LD18367P"/>
    <property type="match status" value="1"/>
</dbReference>
<dbReference type="PROSITE" id="PS51186">
    <property type="entry name" value="GNAT"/>
    <property type="match status" value="1"/>
</dbReference>
<dbReference type="Proteomes" id="UP000553193">
    <property type="component" value="Unassembled WGS sequence"/>
</dbReference>
<dbReference type="EMBL" id="JACIDJ010000001">
    <property type="protein sequence ID" value="MBB3896943.1"/>
    <property type="molecule type" value="Genomic_DNA"/>
</dbReference>
<evidence type="ECO:0000259" key="2">
    <source>
        <dbReference type="PROSITE" id="PS51186"/>
    </source>
</evidence>
<dbReference type="GO" id="GO:0008080">
    <property type="term" value="F:N-acetyltransferase activity"/>
    <property type="evidence" value="ECO:0007669"/>
    <property type="project" value="InterPro"/>
</dbReference>
<dbReference type="RefSeq" id="WP_242534829.1">
    <property type="nucleotide sequence ID" value="NZ_JAFFQX010000011.1"/>
</dbReference>
<dbReference type="Pfam" id="PF00583">
    <property type="entry name" value="Acetyltransf_1"/>
    <property type="match status" value="1"/>
</dbReference>
<dbReference type="CDD" id="cd04301">
    <property type="entry name" value="NAT_SF"/>
    <property type="match status" value="1"/>
</dbReference>
<protein>
    <submittedName>
        <fullName evidence="3">Ribosomal protein S18 acetylase RimI-like enzyme</fullName>
    </submittedName>
</protein>
<keyword evidence="3" id="KW-0689">Ribosomal protein</keyword>
<dbReference type="InterPro" id="IPR016181">
    <property type="entry name" value="Acyl_CoA_acyltransferase"/>
</dbReference>
<dbReference type="SUPFAM" id="SSF55729">
    <property type="entry name" value="Acyl-CoA N-acyltransferases (Nat)"/>
    <property type="match status" value="1"/>
</dbReference>
<proteinExistence type="predicted"/>
<dbReference type="GO" id="GO:0005840">
    <property type="term" value="C:ribosome"/>
    <property type="evidence" value="ECO:0007669"/>
    <property type="project" value="UniProtKB-KW"/>
</dbReference>
<comment type="caution">
    <text evidence="3">The sequence shown here is derived from an EMBL/GenBank/DDBJ whole genome shotgun (WGS) entry which is preliminary data.</text>
</comment>
<reference evidence="3 4" key="1">
    <citation type="submission" date="2020-08" db="EMBL/GenBank/DDBJ databases">
        <title>Genomic Encyclopedia of Type Strains, Phase IV (KMG-IV): sequencing the most valuable type-strain genomes for metagenomic binning, comparative biology and taxonomic classification.</title>
        <authorList>
            <person name="Goeker M."/>
        </authorList>
    </citation>
    <scope>NUCLEOTIDE SEQUENCE [LARGE SCALE GENOMIC DNA]</scope>
    <source>
        <strain evidence="3 4">DSM 19979</strain>
    </source>
</reference>
<keyword evidence="1" id="KW-0808">Transferase</keyword>
<dbReference type="AlphaFoldDB" id="A0A840A8V4"/>
<sequence length="190" mass="20777">MSAVREMSVERVEVLEPHDMADLCDATNAAIVDGGGFGWLEAQSRSSLERHFGGILLIPDREFFIARLDGEVVGSAQLIRPPRHNEAQAFTAQLAHAFIAPYARGFGLARMLVRRVEQRAAALGLRVINLDVRATQESAIALFEGLGYTRWGTHPAYARAHGQTISGYYYYRILEVPGGRSTAAALGHIA</sequence>
<keyword evidence="3" id="KW-0687">Ribonucleoprotein</keyword>
<dbReference type="Gene3D" id="3.40.630.30">
    <property type="match status" value="1"/>
</dbReference>
<dbReference type="PANTHER" id="PTHR13947">
    <property type="entry name" value="GNAT FAMILY N-ACETYLTRANSFERASE"/>
    <property type="match status" value="1"/>
</dbReference>
<gene>
    <name evidence="3" type="ORF">GGQ83_000369</name>
</gene>
<evidence type="ECO:0000256" key="1">
    <source>
        <dbReference type="ARBA" id="ARBA00022679"/>
    </source>
</evidence>
<dbReference type="InterPro" id="IPR000182">
    <property type="entry name" value="GNAT_dom"/>
</dbReference>